<comment type="caution">
    <text evidence="1">The sequence shown here is derived from an EMBL/GenBank/DDBJ whole genome shotgun (WGS) entry which is preliminary data.</text>
</comment>
<dbReference type="Proteomes" id="UP000034521">
    <property type="component" value="Unassembled WGS sequence"/>
</dbReference>
<gene>
    <name evidence="1" type="ORF">UW52_C0048G0003</name>
</gene>
<sequence>MEQGKRLGFLTLCADRRFHKKAEEKFQELTGLEPEEYWIEAAAGGTPGIETAKTADYAYGHGGARLMGWAAHGDNCGGFPSVTTEEMEEKLLKAIEKRKKQYPQARHFRIFSTEQGTKGEEI</sequence>
<protein>
    <submittedName>
        <fullName evidence="1">Uncharacterized protein</fullName>
    </submittedName>
</protein>
<accession>A0A0G1IIY9</accession>
<organism evidence="1 2">
    <name type="scientific">Candidatus Gottesmanbacteria bacterium GW2011_GWA1_44_24b</name>
    <dbReference type="NCBI Taxonomy" id="1618437"/>
    <lineage>
        <taxon>Bacteria</taxon>
        <taxon>Candidatus Gottesmaniibacteriota</taxon>
    </lineage>
</organism>
<reference evidence="1 2" key="1">
    <citation type="journal article" date="2015" name="Nature">
        <title>rRNA introns, odd ribosomes, and small enigmatic genomes across a large radiation of phyla.</title>
        <authorList>
            <person name="Brown C.T."/>
            <person name="Hug L.A."/>
            <person name="Thomas B.C."/>
            <person name="Sharon I."/>
            <person name="Castelle C.J."/>
            <person name="Singh A."/>
            <person name="Wilkins M.J."/>
            <person name="Williams K.H."/>
            <person name="Banfield J.F."/>
        </authorList>
    </citation>
    <scope>NUCLEOTIDE SEQUENCE [LARGE SCALE GENOMIC DNA]</scope>
</reference>
<dbReference type="AlphaFoldDB" id="A0A0G1IIY9"/>
<evidence type="ECO:0000313" key="2">
    <source>
        <dbReference type="Proteomes" id="UP000034521"/>
    </source>
</evidence>
<evidence type="ECO:0000313" key="1">
    <source>
        <dbReference type="EMBL" id="KKT59120.1"/>
    </source>
</evidence>
<name>A0A0G1IIY9_9BACT</name>
<proteinExistence type="predicted"/>
<dbReference type="EMBL" id="LCIQ01000048">
    <property type="protein sequence ID" value="KKT59120.1"/>
    <property type="molecule type" value="Genomic_DNA"/>
</dbReference>